<dbReference type="InterPro" id="IPR008708">
    <property type="entry name" value="Neisseria_TspB"/>
</dbReference>
<feature type="compositionally biased region" description="Polar residues" evidence="1">
    <location>
        <begin position="104"/>
        <end position="125"/>
    </location>
</feature>
<feature type="compositionally biased region" description="Polar residues" evidence="1">
    <location>
        <begin position="144"/>
        <end position="154"/>
    </location>
</feature>
<comment type="caution">
    <text evidence="3">The sequence shown here is derived from an EMBL/GenBank/DDBJ whole genome shotgun (WGS) entry which is preliminary data.</text>
</comment>
<organism evidence="3 4">
    <name type="scientific">Snodgrassella communis</name>
    <dbReference type="NCBI Taxonomy" id="2946699"/>
    <lineage>
        <taxon>Bacteria</taxon>
        <taxon>Pseudomonadati</taxon>
        <taxon>Pseudomonadota</taxon>
        <taxon>Betaproteobacteria</taxon>
        <taxon>Neisseriales</taxon>
        <taxon>Neisseriaceae</taxon>
        <taxon>Snodgrassella</taxon>
    </lineage>
</organism>
<gene>
    <name evidence="3" type="ORF">SALWKB29_2199</name>
</gene>
<dbReference type="NCBIfam" id="NF041109">
    <property type="entry name" value="VF_TspB_C_term"/>
    <property type="match status" value="1"/>
</dbReference>
<name>A0A836Z284_9NEIS</name>
<feature type="transmembrane region" description="Helical" evidence="2">
    <location>
        <begin position="242"/>
        <end position="262"/>
    </location>
</feature>
<evidence type="ECO:0000256" key="1">
    <source>
        <dbReference type="SAM" id="MobiDB-lite"/>
    </source>
</evidence>
<dbReference type="Pfam" id="PF05616">
    <property type="entry name" value="Neisseria_TspB"/>
    <property type="match status" value="1"/>
</dbReference>
<accession>A0A836Z284</accession>
<sequence length="265" mass="28439">MGSFGYEEGTADIAEVHYVEGNSKEIFDSVPKPNINDFLPTEADIRDAFNKQLQDNTSALNKNTAALSELVDYLCQQGLLNASNTTTTADSPQVFETAPYTPAGSDQAQQTQFSVDTNGNVSASTILRPDLPPHSSLAPDRSPIGSSAPSKPTDSNSANSNNSTNLDKNEFCSLYPNAIACMPAGVDSYEDLSIPEQSVDLSFKPLTAFSADGTCPAPEQLNLLGNHYEVSYNYACETMRRIRPIVIACAMVVAMFIVYGALKGN</sequence>
<feature type="region of interest" description="Disordered" evidence="1">
    <location>
        <begin position="85"/>
        <end position="164"/>
    </location>
</feature>
<keyword evidence="2" id="KW-0472">Membrane</keyword>
<keyword evidence="2" id="KW-0812">Transmembrane</keyword>
<proteinExistence type="predicted"/>
<feature type="compositionally biased region" description="Low complexity" evidence="1">
    <location>
        <begin position="155"/>
        <end position="164"/>
    </location>
</feature>
<evidence type="ECO:0000256" key="2">
    <source>
        <dbReference type="SAM" id="Phobius"/>
    </source>
</evidence>
<protein>
    <submittedName>
        <fullName evidence="3">Putative cell-surface protein</fullName>
    </submittedName>
</protein>
<keyword evidence="4" id="KW-1185">Reference proteome</keyword>
<dbReference type="RefSeq" id="WP_037492171.1">
    <property type="nucleotide sequence ID" value="NZ_JFZV01000027.1"/>
</dbReference>
<dbReference type="EMBL" id="JFZV01000027">
    <property type="protein sequence ID" value="KDN13763.1"/>
    <property type="molecule type" value="Genomic_DNA"/>
</dbReference>
<dbReference type="Proteomes" id="UP000027170">
    <property type="component" value="Unassembled WGS sequence"/>
</dbReference>
<reference evidence="3 4" key="1">
    <citation type="submission" date="2014-03" db="EMBL/GenBank/DDBJ databases">
        <title>The genomes of two eusocial bee gut symbionts.</title>
        <authorList>
            <person name="Kwong W.K."/>
            <person name="Engel P."/>
            <person name="Koch H."/>
            <person name="Moran N.A."/>
        </authorList>
    </citation>
    <scope>NUCLEOTIDE SEQUENCE [LARGE SCALE GENOMIC DNA]</scope>
    <source>
        <strain evidence="4">wkB29</strain>
    </source>
</reference>
<dbReference type="OrthoDB" id="8601569at2"/>
<dbReference type="AlphaFoldDB" id="A0A836Z284"/>
<evidence type="ECO:0000313" key="3">
    <source>
        <dbReference type="EMBL" id="KDN13763.1"/>
    </source>
</evidence>
<keyword evidence="2" id="KW-1133">Transmembrane helix</keyword>
<evidence type="ECO:0000313" key="4">
    <source>
        <dbReference type="Proteomes" id="UP000027170"/>
    </source>
</evidence>